<feature type="region of interest" description="Disordered" evidence="1">
    <location>
        <begin position="132"/>
        <end position="165"/>
    </location>
</feature>
<feature type="compositionally biased region" description="Polar residues" evidence="1">
    <location>
        <begin position="808"/>
        <end position="820"/>
    </location>
</feature>
<feature type="region of interest" description="Disordered" evidence="1">
    <location>
        <begin position="580"/>
        <end position="599"/>
    </location>
</feature>
<feature type="region of interest" description="Disordered" evidence="1">
    <location>
        <begin position="1"/>
        <end position="56"/>
    </location>
</feature>
<name>A0AAN6ZV56_9PEZI</name>
<reference evidence="2" key="2">
    <citation type="submission" date="2023-05" db="EMBL/GenBank/DDBJ databases">
        <authorList>
            <consortium name="Lawrence Berkeley National Laboratory"/>
            <person name="Steindorff A."/>
            <person name="Hensen N."/>
            <person name="Bonometti L."/>
            <person name="Westerberg I."/>
            <person name="Brannstrom I.O."/>
            <person name="Guillou S."/>
            <person name="Cros-Aarteil S."/>
            <person name="Calhoun S."/>
            <person name="Haridas S."/>
            <person name="Kuo A."/>
            <person name="Mondo S."/>
            <person name="Pangilinan J."/>
            <person name="Riley R."/>
            <person name="Labutti K."/>
            <person name="Andreopoulos B."/>
            <person name="Lipzen A."/>
            <person name="Chen C."/>
            <person name="Yanf M."/>
            <person name="Daum C."/>
            <person name="Ng V."/>
            <person name="Clum A."/>
            <person name="Ohm R."/>
            <person name="Martin F."/>
            <person name="Silar P."/>
            <person name="Natvig D."/>
            <person name="Lalanne C."/>
            <person name="Gautier V."/>
            <person name="Ament-Velasquez S.L."/>
            <person name="Kruys A."/>
            <person name="Hutchinson M.I."/>
            <person name="Powell A.J."/>
            <person name="Barry K."/>
            <person name="Miller A.N."/>
            <person name="Grigoriev I.V."/>
            <person name="Debuchy R."/>
            <person name="Gladieux P."/>
            <person name="Thoren M.H."/>
            <person name="Johannesson H."/>
        </authorList>
    </citation>
    <scope>NUCLEOTIDE SEQUENCE</scope>
    <source>
        <strain evidence="2">CBS 538.74</strain>
    </source>
</reference>
<feature type="compositionally biased region" description="Polar residues" evidence="1">
    <location>
        <begin position="632"/>
        <end position="642"/>
    </location>
</feature>
<organism evidence="2 3">
    <name type="scientific">Chaetomidium leptoderma</name>
    <dbReference type="NCBI Taxonomy" id="669021"/>
    <lineage>
        <taxon>Eukaryota</taxon>
        <taxon>Fungi</taxon>
        <taxon>Dikarya</taxon>
        <taxon>Ascomycota</taxon>
        <taxon>Pezizomycotina</taxon>
        <taxon>Sordariomycetes</taxon>
        <taxon>Sordariomycetidae</taxon>
        <taxon>Sordariales</taxon>
        <taxon>Chaetomiaceae</taxon>
        <taxon>Chaetomidium</taxon>
    </lineage>
</organism>
<evidence type="ECO:0000256" key="1">
    <source>
        <dbReference type="SAM" id="MobiDB-lite"/>
    </source>
</evidence>
<feature type="compositionally biased region" description="Polar residues" evidence="1">
    <location>
        <begin position="396"/>
        <end position="407"/>
    </location>
</feature>
<dbReference type="Proteomes" id="UP001302745">
    <property type="component" value="Unassembled WGS sequence"/>
</dbReference>
<feature type="region of interest" description="Disordered" evidence="1">
    <location>
        <begin position="621"/>
        <end position="672"/>
    </location>
</feature>
<evidence type="ECO:0000313" key="2">
    <source>
        <dbReference type="EMBL" id="KAK4151463.1"/>
    </source>
</evidence>
<feature type="non-terminal residue" evidence="2">
    <location>
        <position position="1"/>
    </location>
</feature>
<feature type="compositionally biased region" description="Polar residues" evidence="1">
    <location>
        <begin position="651"/>
        <end position="661"/>
    </location>
</feature>
<feature type="compositionally biased region" description="Polar residues" evidence="1">
    <location>
        <begin position="139"/>
        <end position="159"/>
    </location>
</feature>
<feature type="region of interest" description="Disordered" evidence="1">
    <location>
        <begin position="387"/>
        <end position="418"/>
    </location>
</feature>
<comment type="caution">
    <text evidence="2">The sequence shown here is derived from an EMBL/GenBank/DDBJ whole genome shotgun (WGS) entry which is preliminary data.</text>
</comment>
<evidence type="ECO:0000313" key="3">
    <source>
        <dbReference type="Proteomes" id="UP001302745"/>
    </source>
</evidence>
<accession>A0AAN6ZV56</accession>
<dbReference type="EMBL" id="MU857014">
    <property type="protein sequence ID" value="KAK4151463.1"/>
    <property type="molecule type" value="Genomic_DNA"/>
</dbReference>
<gene>
    <name evidence="2" type="ORF">C8A00DRAFT_17104</name>
</gene>
<feature type="region of interest" description="Disordered" evidence="1">
    <location>
        <begin position="795"/>
        <end position="854"/>
    </location>
</feature>
<feature type="compositionally biased region" description="Basic and acidic residues" evidence="1">
    <location>
        <begin position="14"/>
        <end position="24"/>
    </location>
</feature>
<feature type="compositionally biased region" description="Basic residues" evidence="1">
    <location>
        <begin position="25"/>
        <end position="38"/>
    </location>
</feature>
<reference evidence="2" key="1">
    <citation type="journal article" date="2023" name="Mol. Phylogenet. Evol.">
        <title>Genome-scale phylogeny and comparative genomics of the fungal order Sordariales.</title>
        <authorList>
            <person name="Hensen N."/>
            <person name="Bonometti L."/>
            <person name="Westerberg I."/>
            <person name="Brannstrom I.O."/>
            <person name="Guillou S."/>
            <person name="Cros-Aarteil S."/>
            <person name="Calhoun S."/>
            <person name="Haridas S."/>
            <person name="Kuo A."/>
            <person name="Mondo S."/>
            <person name="Pangilinan J."/>
            <person name="Riley R."/>
            <person name="LaButti K."/>
            <person name="Andreopoulos B."/>
            <person name="Lipzen A."/>
            <person name="Chen C."/>
            <person name="Yan M."/>
            <person name="Daum C."/>
            <person name="Ng V."/>
            <person name="Clum A."/>
            <person name="Steindorff A."/>
            <person name="Ohm R.A."/>
            <person name="Martin F."/>
            <person name="Silar P."/>
            <person name="Natvig D.O."/>
            <person name="Lalanne C."/>
            <person name="Gautier V."/>
            <person name="Ament-Velasquez S.L."/>
            <person name="Kruys A."/>
            <person name="Hutchinson M.I."/>
            <person name="Powell A.J."/>
            <person name="Barry K."/>
            <person name="Miller A.N."/>
            <person name="Grigoriev I.V."/>
            <person name="Debuchy R."/>
            <person name="Gladieux P."/>
            <person name="Hiltunen Thoren M."/>
            <person name="Johannesson H."/>
        </authorList>
    </citation>
    <scope>NUCLEOTIDE SEQUENCE</scope>
    <source>
        <strain evidence="2">CBS 538.74</strain>
    </source>
</reference>
<sequence>DDLGISRVEALPLDDEHRDRDRGHRGQHRAGANNHRRQMPPPGFTAPRRAPPHGNPVGGNWNINDVWRDAMAAGAFDDEDAHGVKDLDDLGGGRSYDNAASGGVSQSDRIAGKAMRILDQRNKRLKARFNGKENIEPGHNNTFSPAARRQQNGNHSRASTGRAVVPSASFRAKPATVNPLHMRLPPPLSSPPAVPMPDIEVDPNAPLPFELANVVLKDSVRFLSRDVNPALSALVLLSAASRPGLGFFTVVIFNRKFCQWPISAWYDYSTGADNLLGVTFQNDGALQGYELYFTGYDNLVEFMATVRSLQAGNYLDQIESASAPASATALAPASNAAVSEAPQAGSPVDVVSVQTMSPGASAAAAPSITSDTTAVASFVISDGVAAATTAEDPHSPSETINGSSQEDTPPEQPAEDEQDTTLVDLEADDLSVVASQHPSEATELLSTLEPYDYDIGTPSARVSLTDIMDTARHLFQFFLMSGTGGRTETVSEMDHMAEGVRVGVLQHIMQDARAQGLSALRIQEIKDMVDGIFAALIATNRKRLVARSKPRRIQYTVEELLSMRGAAVKPPGCFADIPYLPKPGDRARQTSNPNRGMHGATFTRSQALRSANAMRWVLGETVPTEQEPEVSKPNTGKSQATASRAAGPVATSDSGLQSSRWASGAPDIKHANYFTGPRYEKSWSRRSYLEDLAQLDPQAKVTVGAEDVMDFYFPKPSNDGPQVGPAESRAPANGDNQVPALTGSESGAVTPPRTDKIENLRVGMSRLSIWSPTSASARADRGTALSAGSALVASSRVAEPRPPLAGVTQPTASPAVQPSAQPRVRGLAASRHSSGAGPSSSGKFNFHVPGSARK</sequence>
<protein>
    <submittedName>
        <fullName evidence="2">Uncharacterized protein</fullName>
    </submittedName>
</protein>
<dbReference type="AlphaFoldDB" id="A0AAN6ZV56"/>
<keyword evidence="3" id="KW-1185">Reference proteome</keyword>
<feature type="region of interest" description="Disordered" evidence="1">
    <location>
        <begin position="714"/>
        <end position="755"/>
    </location>
</feature>
<proteinExistence type="predicted"/>
<feature type="compositionally biased region" description="Low complexity" evidence="1">
    <location>
        <begin position="828"/>
        <end position="842"/>
    </location>
</feature>